<comment type="caution">
    <text evidence="2">The sequence shown here is derived from an EMBL/GenBank/DDBJ whole genome shotgun (WGS) entry which is preliminary data.</text>
</comment>
<evidence type="ECO:0000259" key="1">
    <source>
        <dbReference type="Pfam" id="PF13845"/>
    </source>
</evidence>
<organism evidence="2 3">
    <name type="scientific">Rarobacter faecitabidus</name>
    <dbReference type="NCBI Taxonomy" id="13243"/>
    <lineage>
        <taxon>Bacteria</taxon>
        <taxon>Bacillati</taxon>
        <taxon>Actinomycetota</taxon>
        <taxon>Actinomycetes</taxon>
        <taxon>Micrococcales</taxon>
        <taxon>Rarobacteraceae</taxon>
        <taxon>Rarobacter</taxon>
    </lineage>
</organism>
<dbReference type="Pfam" id="PF13845">
    <property type="entry name" value="Septum_form"/>
    <property type="match status" value="1"/>
</dbReference>
<sequence length="166" mass="17897">MNHSGFLRRTFVALAVIAAVALTSACSIWPWKKGDDIKAVSVFDLQVGDCTLTPQDVTVEITEVNRVACATEHQQEVFAIVPVTDPTTGEVPATLPGEDVLKTFADGACAAAFEGYVGVDYRDSSLFFTYLLPGARGWEQNDDRNVTCFITTTGDVLTQSVKGTGW</sequence>
<gene>
    <name evidence="2" type="ORF">FB461_2066</name>
</gene>
<dbReference type="InterPro" id="IPR026004">
    <property type="entry name" value="Septum_form"/>
</dbReference>
<proteinExistence type="predicted"/>
<keyword evidence="3" id="KW-1185">Reference proteome</keyword>
<dbReference type="Proteomes" id="UP000315389">
    <property type="component" value="Unassembled WGS sequence"/>
</dbReference>
<reference evidence="2 3" key="1">
    <citation type="submission" date="2019-06" db="EMBL/GenBank/DDBJ databases">
        <title>Sequencing the genomes of 1000 actinobacteria strains.</title>
        <authorList>
            <person name="Klenk H.-P."/>
        </authorList>
    </citation>
    <scope>NUCLEOTIDE SEQUENCE [LARGE SCALE GENOMIC DNA]</scope>
    <source>
        <strain evidence="2 3">DSM 4813</strain>
    </source>
</reference>
<feature type="domain" description="Septum formation-related" evidence="1">
    <location>
        <begin position="48"/>
        <end position="156"/>
    </location>
</feature>
<dbReference type="EMBL" id="VFOS01000003">
    <property type="protein sequence ID" value="TQL58648.1"/>
    <property type="molecule type" value="Genomic_DNA"/>
</dbReference>
<evidence type="ECO:0000313" key="2">
    <source>
        <dbReference type="EMBL" id="TQL58648.1"/>
    </source>
</evidence>
<evidence type="ECO:0000313" key="3">
    <source>
        <dbReference type="Proteomes" id="UP000315389"/>
    </source>
</evidence>
<dbReference type="RefSeq" id="WP_142121726.1">
    <property type="nucleotide sequence ID" value="NZ_BAAASV010000002.1"/>
</dbReference>
<protein>
    <submittedName>
        <fullName evidence="2">Putative regulator of septum formation</fullName>
    </submittedName>
</protein>
<name>A0A542ZE93_RARFA</name>
<accession>A0A542ZE93</accession>
<dbReference type="OrthoDB" id="3628931at2"/>
<dbReference type="AlphaFoldDB" id="A0A542ZE93"/>